<feature type="region of interest" description="Disordered" evidence="1">
    <location>
        <begin position="148"/>
        <end position="174"/>
    </location>
</feature>
<feature type="compositionally biased region" description="Low complexity" evidence="1">
    <location>
        <begin position="297"/>
        <end position="308"/>
    </location>
</feature>
<accession>A0AAN6G2W1</accession>
<keyword evidence="2" id="KW-0472">Membrane</keyword>
<name>A0AAN6G2W1_9BASI</name>
<keyword evidence="2" id="KW-0812">Transmembrane</keyword>
<feature type="region of interest" description="Disordered" evidence="1">
    <location>
        <begin position="230"/>
        <end position="331"/>
    </location>
</feature>
<comment type="caution">
    <text evidence="3">The sequence shown here is derived from an EMBL/GenBank/DDBJ whole genome shotgun (WGS) entry which is preliminary data.</text>
</comment>
<proteinExistence type="predicted"/>
<evidence type="ECO:0000256" key="2">
    <source>
        <dbReference type="SAM" id="Phobius"/>
    </source>
</evidence>
<reference evidence="3" key="1">
    <citation type="journal article" date="2023" name="PhytoFront">
        <title>Draft Genome Resources of Seven Strains of Tilletia horrida, Causal Agent of Kernel Smut of Rice.</title>
        <authorList>
            <person name="Khanal S."/>
            <person name="Antony Babu S."/>
            <person name="Zhou X.G."/>
        </authorList>
    </citation>
    <scope>NUCLEOTIDE SEQUENCE</scope>
    <source>
        <strain evidence="3">TX3</strain>
    </source>
</reference>
<evidence type="ECO:0000313" key="4">
    <source>
        <dbReference type="Proteomes" id="UP001176521"/>
    </source>
</evidence>
<keyword evidence="4" id="KW-1185">Reference proteome</keyword>
<dbReference type="EMBL" id="JAPDMQ010001508">
    <property type="protein sequence ID" value="KAK0517947.1"/>
    <property type="molecule type" value="Genomic_DNA"/>
</dbReference>
<gene>
    <name evidence="3" type="ORF">OC842_007949</name>
</gene>
<evidence type="ECO:0000256" key="1">
    <source>
        <dbReference type="SAM" id="MobiDB-lite"/>
    </source>
</evidence>
<dbReference type="AlphaFoldDB" id="A0AAN6G2W1"/>
<dbReference type="Proteomes" id="UP001176521">
    <property type="component" value="Unassembled WGS sequence"/>
</dbReference>
<evidence type="ECO:0000313" key="3">
    <source>
        <dbReference type="EMBL" id="KAK0517947.1"/>
    </source>
</evidence>
<organism evidence="3 4">
    <name type="scientific">Tilletia horrida</name>
    <dbReference type="NCBI Taxonomy" id="155126"/>
    <lineage>
        <taxon>Eukaryota</taxon>
        <taxon>Fungi</taxon>
        <taxon>Dikarya</taxon>
        <taxon>Basidiomycota</taxon>
        <taxon>Ustilaginomycotina</taxon>
        <taxon>Exobasidiomycetes</taxon>
        <taxon>Tilletiales</taxon>
        <taxon>Tilletiaceae</taxon>
        <taxon>Tilletia</taxon>
    </lineage>
</organism>
<sequence length="331" mass="34254">MAASSSSAAAAAAAAASRLRRWLPYLPPFALVTVYTSVAYNYAVQARLRREDAHLHALRLAALQELRTCLLAASGTESGRERREEEELVRALGRLGVDPARMGYPHLVLSSSSSSSDAGGATPSTATATLSHHRTGWSDVLFGGPNSHRVRALSSSSSSSSGGNEGEGKQESLGASLRQAATNALKDFSIFGGGGPGIAAGVGASAGSSKRIEEVEEEQALQAWLEQALESDSTDKTGAAGQPAPSPPSPALSPGITAASNPAAHAPESAPVPLPHSQIRNDDDNERIRRRRRRTDQVAAAAAATAAAEGEDGQPTQSGAATRTRRRPILV</sequence>
<keyword evidence="2" id="KW-1133">Transmembrane helix</keyword>
<protein>
    <submittedName>
        <fullName evidence="3">Uncharacterized protein</fullName>
    </submittedName>
</protein>
<feature type="transmembrane region" description="Helical" evidence="2">
    <location>
        <begin position="25"/>
        <end position="44"/>
    </location>
</feature>